<protein>
    <submittedName>
        <fullName evidence="9">(S)-3-o-geranylgeranylglyceryl phosphate synthase</fullName>
    </submittedName>
</protein>
<dbReference type="SUPFAM" id="SSF51395">
    <property type="entry name" value="FMN-linked oxidoreductases"/>
    <property type="match status" value="1"/>
</dbReference>
<dbReference type="InterPro" id="IPR038597">
    <property type="entry name" value="GGGP/HepGP_synthase_sf"/>
</dbReference>
<evidence type="ECO:0000256" key="8">
    <source>
        <dbReference type="ARBA" id="ARBA00023264"/>
    </source>
</evidence>
<evidence type="ECO:0000256" key="7">
    <source>
        <dbReference type="ARBA" id="ARBA00023209"/>
    </source>
</evidence>
<keyword evidence="8" id="KW-1208">Phospholipid metabolism</keyword>
<dbReference type="NCBIfam" id="NF003199">
    <property type="entry name" value="PRK04169.1-3"/>
    <property type="match status" value="1"/>
</dbReference>
<dbReference type="Pfam" id="PF01884">
    <property type="entry name" value="PcrB"/>
    <property type="match status" value="1"/>
</dbReference>
<keyword evidence="1" id="KW-0963">Cytoplasm</keyword>
<dbReference type="NCBIfam" id="TIGR04146">
    <property type="entry name" value="GGGPS_Afulg"/>
    <property type="match status" value="1"/>
</dbReference>
<dbReference type="InterPro" id="IPR039074">
    <property type="entry name" value="GGGP/HepGP_synthase_I"/>
</dbReference>
<evidence type="ECO:0000313" key="9">
    <source>
        <dbReference type="EMBL" id="KUG15098.1"/>
    </source>
</evidence>
<dbReference type="Gene3D" id="3.20.20.390">
    <property type="entry name" value="FMN-linked oxidoreductases"/>
    <property type="match status" value="1"/>
</dbReference>
<dbReference type="PANTHER" id="PTHR40029">
    <property type="match status" value="1"/>
</dbReference>
<keyword evidence="2" id="KW-0444">Lipid biosynthesis</keyword>
<keyword evidence="3" id="KW-0808">Transferase</keyword>
<sequence>MLAMHTRWKNWVHVTKLDPDKMLPPGAIAGIAASGTDALMLSGTLNVTAENMRALAREAKASGLPLIVEPAGPEAVLWDGVDLVFVPSVLNSADVQWIVGQHRTWVQCQQVRWEKVVPEAYIVLNPDSAVGKVTRATCSIGGGEVASFAALADHYFHFPIVYIEYSGMYGDPALVKAACEAVETAVIYYGGGINSAERAREMAQYADTIVVGNAVYEKGIDVLKATVRAIQ</sequence>
<keyword evidence="5" id="KW-0460">Magnesium</keyword>
<name>A0A0W8F2G7_9ZZZZ</name>
<reference evidence="9" key="1">
    <citation type="journal article" date="2015" name="Proc. Natl. Acad. Sci. U.S.A.">
        <title>Networks of energetic and metabolic interactions define dynamics in microbial communities.</title>
        <authorList>
            <person name="Embree M."/>
            <person name="Liu J.K."/>
            <person name="Al-Bassam M.M."/>
            <person name="Zengler K."/>
        </authorList>
    </citation>
    <scope>NUCLEOTIDE SEQUENCE</scope>
</reference>
<accession>A0A0W8F2G7</accession>
<dbReference type="InterPro" id="IPR026438">
    <property type="entry name" value="GGGP_synthase_archaea"/>
</dbReference>
<evidence type="ECO:0000256" key="6">
    <source>
        <dbReference type="ARBA" id="ARBA00023098"/>
    </source>
</evidence>
<evidence type="ECO:0000256" key="5">
    <source>
        <dbReference type="ARBA" id="ARBA00022842"/>
    </source>
</evidence>
<comment type="caution">
    <text evidence="9">The sequence shown here is derived from an EMBL/GenBank/DDBJ whole genome shotgun (WGS) entry which is preliminary data.</text>
</comment>
<dbReference type="HAMAP" id="MF_00112">
    <property type="entry name" value="GGGP_HepGP_synthase"/>
    <property type="match status" value="1"/>
</dbReference>
<keyword evidence="6" id="KW-0443">Lipid metabolism</keyword>
<dbReference type="GO" id="GO:0047294">
    <property type="term" value="F:phosphoglycerol geranylgeranyltransferase activity"/>
    <property type="evidence" value="ECO:0007669"/>
    <property type="project" value="InterPro"/>
</dbReference>
<dbReference type="AlphaFoldDB" id="A0A0W8F2G7"/>
<keyword evidence="4" id="KW-0479">Metal-binding</keyword>
<gene>
    <name evidence="9" type="ORF">ASZ90_015248</name>
</gene>
<organism evidence="9">
    <name type="scientific">hydrocarbon metagenome</name>
    <dbReference type="NCBI Taxonomy" id="938273"/>
    <lineage>
        <taxon>unclassified sequences</taxon>
        <taxon>metagenomes</taxon>
        <taxon>ecological metagenomes</taxon>
    </lineage>
</organism>
<dbReference type="NCBIfam" id="TIGR01768">
    <property type="entry name" value="GGGP-family"/>
    <property type="match status" value="1"/>
</dbReference>
<dbReference type="GO" id="GO:0046474">
    <property type="term" value="P:glycerophospholipid biosynthetic process"/>
    <property type="evidence" value="ECO:0007669"/>
    <property type="project" value="InterPro"/>
</dbReference>
<dbReference type="CDD" id="cd02812">
    <property type="entry name" value="PcrB_like"/>
    <property type="match status" value="1"/>
</dbReference>
<dbReference type="InterPro" id="IPR008205">
    <property type="entry name" value="GGGP_HepGP_synthase"/>
</dbReference>
<evidence type="ECO:0000256" key="4">
    <source>
        <dbReference type="ARBA" id="ARBA00022723"/>
    </source>
</evidence>
<evidence type="ECO:0000256" key="1">
    <source>
        <dbReference type="ARBA" id="ARBA00022490"/>
    </source>
</evidence>
<proteinExistence type="inferred from homology"/>
<dbReference type="EMBL" id="LNQE01001587">
    <property type="protein sequence ID" value="KUG15098.1"/>
    <property type="molecule type" value="Genomic_DNA"/>
</dbReference>
<keyword evidence="7" id="KW-0594">Phospholipid biosynthesis</keyword>
<dbReference type="PANTHER" id="PTHR40029:SF2">
    <property type="entry name" value="HEPTAPRENYLGLYCERYL PHOSPHATE SYNTHASE"/>
    <property type="match status" value="1"/>
</dbReference>
<evidence type="ECO:0000256" key="3">
    <source>
        <dbReference type="ARBA" id="ARBA00022679"/>
    </source>
</evidence>
<evidence type="ECO:0000256" key="2">
    <source>
        <dbReference type="ARBA" id="ARBA00022516"/>
    </source>
</evidence>
<dbReference type="GO" id="GO:0120536">
    <property type="term" value="F:heptaprenylglyceryl phosphate synthase activity"/>
    <property type="evidence" value="ECO:0007669"/>
    <property type="project" value="UniProtKB-ARBA"/>
</dbReference>
<dbReference type="GO" id="GO:0046872">
    <property type="term" value="F:metal ion binding"/>
    <property type="evidence" value="ECO:0007669"/>
    <property type="project" value="UniProtKB-KW"/>
</dbReference>